<evidence type="ECO:0000313" key="1">
    <source>
        <dbReference type="EMBL" id="GBP42848.1"/>
    </source>
</evidence>
<sequence>MSELPVDCSDIKSFPIKASVFPRKRFRLTPPSTTPAPSGGSCEACGKLRSDAFENRWYRFRDKCVSKIRIRKLMAECLELCF</sequence>
<gene>
    <name evidence="1" type="ORF">EVAR_27201_1</name>
</gene>
<accession>A0A4C1VUN0</accession>
<reference evidence="1 2" key="1">
    <citation type="journal article" date="2019" name="Commun. Biol.">
        <title>The bagworm genome reveals a unique fibroin gene that provides high tensile strength.</title>
        <authorList>
            <person name="Kono N."/>
            <person name="Nakamura H."/>
            <person name="Ohtoshi R."/>
            <person name="Tomita M."/>
            <person name="Numata K."/>
            <person name="Arakawa K."/>
        </authorList>
    </citation>
    <scope>NUCLEOTIDE SEQUENCE [LARGE SCALE GENOMIC DNA]</scope>
</reference>
<evidence type="ECO:0000313" key="2">
    <source>
        <dbReference type="Proteomes" id="UP000299102"/>
    </source>
</evidence>
<dbReference type="Proteomes" id="UP000299102">
    <property type="component" value="Unassembled WGS sequence"/>
</dbReference>
<dbReference type="AlphaFoldDB" id="A0A4C1VUN0"/>
<protein>
    <submittedName>
        <fullName evidence="1">Uncharacterized protein</fullName>
    </submittedName>
</protein>
<name>A0A4C1VUN0_EUMVA</name>
<proteinExistence type="predicted"/>
<organism evidence="1 2">
    <name type="scientific">Eumeta variegata</name>
    <name type="common">Bagworm moth</name>
    <name type="synonym">Eumeta japonica</name>
    <dbReference type="NCBI Taxonomy" id="151549"/>
    <lineage>
        <taxon>Eukaryota</taxon>
        <taxon>Metazoa</taxon>
        <taxon>Ecdysozoa</taxon>
        <taxon>Arthropoda</taxon>
        <taxon>Hexapoda</taxon>
        <taxon>Insecta</taxon>
        <taxon>Pterygota</taxon>
        <taxon>Neoptera</taxon>
        <taxon>Endopterygota</taxon>
        <taxon>Lepidoptera</taxon>
        <taxon>Glossata</taxon>
        <taxon>Ditrysia</taxon>
        <taxon>Tineoidea</taxon>
        <taxon>Psychidae</taxon>
        <taxon>Oiketicinae</taxon>
        <taxon>Eumeta</taxon>
    </lineage>
</organism>
<comment type="caution">
    <text evidence="1">The sequence shown here is derived from an EMBL/GenBank/DDBJ whole genome shotgun (WGS) entry which is preliminary data.</text>
</comment>
<keyword evidence="2" id="KW-1185">Reference proteome</keyword>
<dbReference type="EMBL" id="BGZK01000425">
    <property type="protein sequence ID" value="GBP42848.1"/>
    <property type="molecule type" value="Genomic_DNA"/>
</dbReference>